<organism evidence="1">
    <name type="scientific">Arundo donax</name>
    <name type="common">Giant reed</name>
    <name type="synonym">Donax arundinaceus</name>
    <dbReference type="NCBI Taxonomy" id="35708"/>
    <lineage>
        <taxon>Eukaryota</taxon>
        <taxon>Viridiplantae</taxon>
        <taxon>Streptophyta</taxon>
        <taxon>Embryophyta</taxon>
        <taxon>Tracheophyta</taxon>
        <taxon>Spermatophyta</taxon>
        <taxon>Magnoliopsida</taxon>
        <taxon>Liliopsida</taxon>
        <taxon>Poales</taxon>
        <taxon>Poaceae</taxon>
        <taxon>PACMAD clade</taxon>
        <taxon>Arundinoideae</taxon>
        <taxon>Arundineae</taxon>
        <taxon>Arundo</taxon>
    </lineage>
</organism>
<accession>A0A0A9GZY5</accession>
<reference evidence="1" key="2">
    <citation type="journal article" date="2015" name="Data Brief">
        <title>Shoot transcriptome of the giant reed, Arundo donax.</title>
        <authorList>
            <person name="Barrero R.A."/>
            <person name="Guerrero F.D."/>
            <person name="Moolhuijzen P."/>
            <person name="Goolsby J.A."/>
            <person name="Tidwell J."/>
            <person name="Bellgard S.E."/>
            <person name="Bellgard M.I."/>
        </authorList>
    </citation>
    <scope>NUCLEOTIDE SEQUENCE</scope>
    <source>
        <tissue evidence="1">Shoot tissue taken approximately 20 cm above the soil surface</tissue>
    </source>
</reference>
<sequence length="9" mass="1116">MGKERRIRA</sequence>
<protein>
    <submittedName>
        <fullName evidence="1">Uncharacterized protein</fullName>
    </submittedName>
</protein>
<proteinExistence type="predicted"/>
<evidence type="ECO:0000313" key="1">
    <source>
        <dbReference type="EMBL" id="JAE30087.1"/>
    </source>
</evidence>
<reference evidence="1" key="1">
    <citation type="submission" date="2014-09" db="EMBL/GenBank/DDBJ databases">
        <authorList>
            <person name="Magalhaes I.L.F."/>
            <person name="Oliveira U."/>
            <person name="Santos F.R."/>
            <person name="Vidigal T.H.D.A."/>
            <person name="Brescovit A.D."/>
            <person name="Santos A.J."/>
        </authorList>
    </citation>
    <scope>NUCLEOTIDE SEQUENCE</scope>
    <source>
        <tissue evidence="1">Shoot tissue taken approximately 20 cm above the soil surface</tissue>
    </source>
</reference>
<dbReference type="EMBL" id="GBRH01167809">
    <property type="protein sequence ID" value="JAE30087.1"/>
    <property type="molecule type" value="Transcribed_RNA"/>
</dbReference>
<name>A0A0A9GZY5_ARUDO</name>